<accession>A0AAI8RAS8</accession>
<dbReference type="AlphaFoldDB" id="A0AAI8RAS8"/>
<comment type="catalytic activity">
    <reaction evidence="1">
        <text>Hydrolysis of proteins in presence of ATP.</text>
        <dbReference type="EC" id="3.4.21.53"/>
    </reaction>
</comment>
<reference evidence="4 5" key="1">
    <citation type="submission" date="2019-07" db="EMBL/GenBank/DDBJ databases">
        <title>antibiotic susceptibility of plant-derived lactic acid bacteria.</title>
        <authorList>
            <person name="Sugiyama M."/>
            <person name="Noda M."/>
        </authorList>
    </citation>
    <scope>NUCLEOTIDE SEQUENCE [LARGE SCALE GENOMIC DNA]</scope>
    <source>
        <strain evidence="4 5">15-1A</strain>
    </source>
</reference>
<dbReference type="SUPFAM" id="SSF54211">
    <property type="entry name" value="Ribosomal protein S5 domain 2-like"/>
    <property type="match status" value="1"/>
</dbReference>
<comment type="similarity">
    <text evidence="1">Belongs to the peptidase S16 family.</text>
</comment>
<keyword evidence="2" id="KW-0472">Membrane</keyword>
<keyword evidence="2" id="KW-0812">Transmembrane</keyword>
<dbReference type="SUPFAM" id="SSF50156">
    <property type="entry name" value="PDZ domain-like"/>
    <property type="match status" value="1"/>
</dbReference>
<dbReference type="PROSITE" id="PS51786">
    <property type="entry name" value="LON_PROTEOLYTIC"/>
    <property type="match status" value="1"/>
</dbReference>
<dbReference type="Gene3D" id="2.30.42.10">
    <property type="match status" value="1"/>
</dbReference>
<feature type="active site" evidence="1">
    <location>
        <position position="236"/>
    </location>
</feature>
<dbReference type="InterPro" id="IPR020568">
    <property type="entry name" value="Ribosomal_Su5_D2-typ_SF"/>
</dbReference>
<keyword evidence="2" id="KW-1133">Transmembrane helix</keyword>
<dbReference type="GO" id="GO:0006508">
    <property type="term" value="P:proteolysis"/>
    <property type="evidence" value="ECO:0007669"/>
    <property type="project" value="UniProtKB-KW"/>
</dbReference>
<keyword evidence="1" id="KW-0720">Serine protease</keyword>
<evidence type="ECO:0000256" key="1">
    <source>
        <dbReference type="PROSITE-ProRule" id="PRU01122"/>
    </source>
</evidence>
<dbReference type="EMBL" id="AP019810">
    <property type="protein sequence ID" value="BBM16035.1"/>
    <property type="molecule type" value="Genomic_DNA"/>
</dbReference>
<dbReference type="InterPro" id="IPR027065">
    <property type="entry name" value="Lon_Prtase"/>
</dbReference>
<evidence type="ECO:0000313" key="4">
    <source>
        <dbReference type="EMBL" id="BBM16035.1"/>
    </source>
</evidence>
<dbReference type="Gene3D" id="3.30.230.10">
    <property type="match status" value="1"/>
</dbReference>
<feature type="domain" description="Lon proteolytic" evidence="3">
    <location>
        <begin position="228"/>
        <end position="347"/>
    </location>
</feature>
<dbReference type="GO" id="GO:0030163">
    <property type="term" value="P:protein catabolic process"/>
    <property type="evidence" value="ECO:0007669"/>
    <property type="project" value="InterPro"/>
</dbReference>
<evidence type="ECO:0000313" key="5">
    <source>
        <dbReference type="Proteomes" id="UP000509460"/>
    </source>
</evidence>
<dbReference type="GO" id="GO:0005524">
    <property type="term" value="F:ATP binding"/>
    <property type="evidence" value="ECO:0007669"/>
    <property type="project" value="InterPro"/>
</dbReference>
<evidence type="ECO:0000256" key="2">
    <source>
        <dbReference type="SAM" id="Phobius"/>
    </source>
</evidence>
<dbReference type="Proteomes" id="UP000509460">
    <property type="component" value="Chromosome"/>
</dbReference>
<dbReference type="InterPro" id="IPR008269">
    <property type="entry name" value="Lon_proteolytic"/>
</dbReference>
<keyword evidence="1" id="KW-0378">Hydrolase</keyword>
<protein>
    <recommendedName>
        <fullName evidence="1">endopeptidase La</fullName>
        <ecNumber evidence="1">3.4.21.53</ecNumber>
    </recommendedName>
</protein>
<dbReference type="Pfam" id="PF13180">
    <property type="entry name" value="PDZ_2"/>
    <property type="match status" value="1"/>
</dbReference>
<organism evidence="4 5">
    <name type="scientific">Enterococcus mundtii</name>
    <dbReference type="NCBI Taxonomy" id="53346"/>
    <lineage>
        <taxon>Bacteria</taxon>
        <taxon>Bacillati</taxon>
        <taxon>Bacillota</taxon>
        <taxon>Bacilli</taxon>
        <taxon>Lactobacillales</taxon>
        <taxon>Enterococcaceae</taxon>
        <taxon>Enterococcus</taxon>
    </lineage>
</organism>
<dbReference type="Pfam" id="PF05362">
    <property type="entry name" value="Lon_C"/>
    <property type="match status" value="1"/>
</dbReference>
<sequence>MMQNKKWWKTLSVILLGTLLAGFVIVPLPYYVEAPGATIDLKDMITVNDQEDKESGSFSLTSVGIRRATGFGVVSALLSDFKDVISEEELTGGATNEEYNQMQKYYMESSQNAAIEQALKLANIPYTMEFKGVYVMGVEKNSSFYKKLSVGDTVTKVDGMSFKSAEEFMKYVKGQEVGQVVTITFIHNGKEEEASGKLIELSTDKKPGIGITLTDHTEIATDTEVAINSGSIGGPSAGLMFTLEIYEQLTHKNIRKGKKIAGTGTINSAGEVGRIGGIDKKVASADEAGMNIFFAPDDTISEEVKKENPDIKTNYEEAKAAAKKLNTSMKIVPVKTVQDALEYLENMK</sequence>
<feature type="active site" evidence="1">
    <location>
        <position position="281"/>
    </location>
</feature>
<feature type="transmembrane region" description="Helical" evidence="2">
    <location>
        <begin position="12"/>
        <end position="32"/>
    </location>
</feature>
<dbReference type="PANTHER" id="PTHR10046">
    <property type="entry name" value="ATP DEPENDENT LON PROTEASE FAMILY MEMBER"/>
    <property type="match status" value="1"/>
</dbReference>
<gene>
    <name evidence="4" type="ORF">EM151A_2875</name>
</gene>
<proteinExistence type="inferred from homology"/>
<evidence type="ECO:0000259" key="3">
    <source>
        <dbReference type="PROSITE" id="PS51786"/>
    </source>
</evidence>
<name>A0AAI8RAS8_ENTMU</name>
<dbReference type="InterPro" id="IPR001478">
    <property type="entry name" value="PDZ"/>
</dbReference>
<dbReference type="GO" id="GO:0004252">
    <property type="term" value="F:serine-type endopeptidase activity"/>
    <property type="evidence" value="ECO:0007669"/>
    <property type="project" value="UniProtKB-UniRule"/>
</dbReference>
<dbReference type="InterPro" id="IPR014721">
    <property type="entry name" value="Ribsml_uS5_D2-typ_fold_subgr"/>
</dbReference>
<dbReference type="InterPro" id="IPR036034">
    <property type="entry name" value="PDZ_sf"/>
</dbReference>
<dbReference type="NCBIfam" id="NF041438">
    <property type="entry name" value="SepM_fam_S16"/>
    <property type="match status" value="1"/>
</dbReference>
<dbReference type="GO" id="GO:0004176">
    <property type="term" value="F:ATP-dependent peptidase activity"/>
    <property type="evidence" value="ECO:0007669"/>
    <property type="project" value="UniProtKB-UniRule"/>
</dbReference>
<dbReference type="EC" id="3.4.21.53" evidence="1"/>
<keyword evidence="1 4" id="KW-0645">Protease</keyword>